<evidence type="ECO:0000256" key="5">
    <source>
        <dbReference type="ARBA" id="ARBA00022833"/>
    </source>
</evidence>
<dbReference type="InterPro" id="IPR011009">
    <property type="entry name" value="Kinase-like_dom_sf"/>
</dbReference>
<dbReference type="InterPro" id="IPR013083">
    <property type="entry name" value="Znf_RING/FYVE/PHD"/>
</dbReference>
<dbReference type="PROSITE" id="PS50089">
    <property type="entry name" value="ZF_RING_2"/>
    <property type="match status" value="1"/>
</dbReference>
<keyword evidence="3" id="KW-0677">Repeat</keyword>
<accession>A0A565AVN1</accession>
<feature type="repeat" description="WD" evidence="7">
    <location>
        <begin position="629"/>
        <end position="651"/>
    </location>
</feature>
<evidence type="ECO:0000313" key="11">
    <source>
        <dbReference type="Proteomes" id="UP000489600"/>
    </source>
</evidence>
<evidence type="ECO:0000313" key="10">
    <source>
        <dbReference type="EMBL" id="VVA93458.1"/>
    </source>
</evidence>
<evidence type="ECO:0008006" key="12">
    <source>
        <dbReference type="Google" id="ProtNLM"/>
    </source>
</evidence>
<dbReference type="PROSITE" id="PS50082">
    <property type="entry name" value="WD_REPEATS_2"/>
    <property type="match status" value="3"/>
</dbReference>
<dbReference type="Gene3D" id="1.10.510.10">
    <property type="entry name" value="Transferase(Phosphotransferase) domain 1"/>
    <property type="match status" value="1"/>
</dbReference>
<dbReference type="SMART" id="SM00184">
    <property type="entry name" value="RING"/>
    <property type="match status" value="1"/>
</dbReference>
<gene>
    <name evidence="10" type="ORF">ANE_LOCUS3903</name>
</gene>
<proteinExistence type="predicted"/>
<dbReference type="InterPro" id="IPR044715">
    <property type="entry name" value="WDR86-like"/>
</dbReference>
<evidence type="ECO:0000256" key="7">
    <source>
        <dbReference type="PROSITE-ProRule" id="PRU00221"/>
    </source>
</evidence>
<reference evidence="10" key="1">
    <citation type="submission" date="2019-07" db="EMBL/GenBank/DDBJ databases">
        <authorList>
            <person name="Dittberner H."/>
        </authorList>
    </citation>
    <scope>NUCLEOTIDE SEQUENCE [LARGE SCALE GENOMIC DNA]</scope>
</reference>
<dbReference type="InterPro" id="IPR001680">
    <property type="entry name" value="WD40_rpt"/>
</dbReference>
<evidence type="ECO:0000256" key="3">
    <source>
        <dbReference type="ARBA" id="ARBA00022737"/>
    </source>
</evidence>
<keyword evidence="1 7" id="KW-0853">WD repeat</keyword>
<dbReference type="SUPFAM" id="SSF57850">
    <property type="entry name" value="RING/U-box"/>
    <property type="match status" value="1"/>
</dbReference>
<sequence>MEPPECPVCLQCYNGDCSVPRVLACGHTACEECLTNLPKKFPDTIRCPACTVLVKFPPQGPSALPKNIDLLRLFPSTSRVTVEPGRNLKKSVEFVIRSWSDDFYAIWKDRILLHDAVSVENGEGEGSDLASSFTDCLKDDSTVSLLRVASFQHDDCDSVLKYSYVQRMMSCLWGMREEERNEIDAMISLKQRGISKVIGLWGDLKNGVLYLVGEKLTGFSWEEFDNLTEDDTSCLAMIGMQICEALLNLHKEGIFTGCLSVSCVKFDEFGNAFVDLIELLVTGRNVYRLIAEETSSFGKPVGALEMRMILVRLLQKGIFMSSEVLFELLKEQNVLIKNASSKDLVSYSSDVWPVCFLLLKLLLGKRFSEELIESVNCVDPKGCDKGIEDLLLLYTGITEKLSSIIETELGGKFKPIIRILSQCCCLDPQARPALNDLWKCIRELVVYSRFSSIIGLNKPISGKRKEYSLVLGELCRLVEVGSKELEEEFPGMKNGTEAGEGKVDIDFVGRLAEGKMKSKDMRGHQDSVTGLAVGGGFLFSSSLDKNILVWSLKDFSHVHTFKGHQDKVMALIHIEGAEPVCVSGDGGGGIFVWSTTFPLEEQPLRKWYEPKDWRYTGIHALAYSEYGHVFSGSGDNTIKAWSLQDGSLVCTMTGHKSVVSTLVVQNGVLYSGSWDGNVRLWSLSDHSLLTMLGEETPGIIRSILSLAADDQTLVAAYQNGDIQIWRDNTLMKSMQIQSSAILSIAVNGKWVFTGGWDKTVNVQELSGNEISLDCTHVGSIPGSSVITSLLYWEGKLFAGFADTTIKVYYSGR</sequence>
<dbReference type="Pfam" id="PF13445">
    <property type="entry name" value="zf-RING_UBOX"/>
    <property type="match status" value="1"/>
</dbReference>
<dbReference type="InterPro" id="IPR027370">
    <property type="entry name" value="Znf-RING_euk"/>
</dbReference>
<keyword evidence="11" id="KW-1185">Reference proteome</keyword>
<dbReference type="InterPro" id="IPR036322">
    <property type="entry name" value="WD40_repeat_dom_sf"/>
</dbReference>
<dbReference type="PROSITE" id="PS50011">
    <property type="entry name" value="PROTEIN_KINASE_DOM"/>
    <property type="match status" value="1"/>
</dbReference>
<dbReference type="FunFam" id="3.30.40.10:FF:000945">
    <property type="entry name" value="Protein translocase subunit SecA"/>
    <property type="match status" value="1"/>
</dbReference>
<dbReference type="InterPro" id="IPR020472">
    <property type="entry name" value="WD40_PAC1"/>
</dbReference>
<dbReference type="PRINTS" id="PR00320">
    <property type="entry name" value="GPROTEINBRPT"/>
</dbReference>
<evidence type="ECO:0000256" key="4">
    <source>
        <dbReference type="ARBA" id="ARBA00022771"/>
    </source>
</evidence>
<keyword evidence="4 6" id="KW-0863">Zinc-finger</keyword>
<keyword evidence="5" id="KW-0862">Zinc</keyword>
<evidence type="ECO:0000256" key="6">
    <source>
        <dbReference type="PROSITE-ProRule" id="PRU00175"/>
    </source>
</evidence>
<dbReference type="Pfam" id="PF00400">
    <property type="entry name" value="WD40"/>
    <property type="match status" value="4"/>
</dbReference>
<dbReference type="SUPFAM" id="SSF56112">
    <property type="entry name" value="Protein kinase-like (PK-like)"/>
    <property type="match status" value="1"/>
</dbReference>
<dbReference type="EMBL" id="CABITT030000002">
    <property type="protein sequence ID" value="VVA93458.1"/>
    <property type="molecule type" value="Genomic_DNA"/>
</dbReference>
<feature type="repeat" description="WD" evidence="7">
    <location>
        <begin position="652"/>
        <end position="691"/>
    </location>
</feature>
<dbReference type="SUPFAM" id="SSF50978">
    <property type="entry name" value="WD40 repeat-like"/>
    <property type="match status" value="1"/>
</dbReference>
<feature type="domain" description="RING-type" evidence="9">
    <location>
        <begin position="6"/>
        <end position="51"/>
    </location>
</feature>
<dbReference type="PROSITE" id="PS50294">
    <property type="entry name" value="WD_REPEATS_REGION"/>
    <property type="match status" value="1"/>
</dbReference>
<comment type="caution">
    <text evidence="10">The sequence shown here is derived from an EMBL/GenBank/DDBJ whole genome shotgun (WGS) entry which is preliminary data.</text>
</comment>
<dbReference type="InterPro" id="IPR015943">
    <property type="entry name" value="WD40/YVTN_repeat-like_dom_sf"/>
</dbReference>
<evidence type="ECO:0000256" key="1">
    <source>
        <dbReference type="ARBA" id="ARBA00022574"/>
    </source>
</evidence>
<keyword evidence="2" id="KW-0479">Metal-binding</keyword>
<dbReference type="Gene3D" id="2.130.10.10">
    <property type="entry name" value="YVTN repeat-like/Quinoprotein amine dehydrogenase"/>
    <property type="match status" value="2"/>
</dbReference>
<dbReference type="SMART" id="SM00320">
    <property type="entry name" value="WD40"/>
    <property type="match status" value="7"/>
</dbReference>
<dbReference type="GO" id="GO:0005524">
    <property type="term" value="F:ATP binding"/>
    <property type="evidence" value="ECO:0007669"/>
    <property type="project" value="InterPro"/>
</dbReference>
<dbReference type="CDD" id="cd16587">
    <property type="entry name" value="RING-HC_TRIM32_C-VII"/>
    <property type="match status" value="1"/>
</dbReference>
<protein>
    <recommendedName>
        <fullName evidence="12">RING-type domain-containing protein</fullName>
    </recommendedName>
</protein>
<evidence type="ECO:0000259" key="8">
    <source>
        <dbReference type="PROSITE" id="PS50011"/>
    </source>
</evidence>
<evidence type="ECO:0000259" key="9">
    <source>
        <dbReference type="PROSITE" id="PS50089"/>
    </source>
</evidence>
<dbReference type="AlphaFoldDB" id="A0A565AVN1"/>
<dbReference type="FunFam" id="2.130.10.10:FF:002527">
    <property type="entry name" value="Putative SecA-type chloroplast protein transport factor"/>
    <property type="match status" value="1"/>
</dbReference>
<dbReference type="OrthoDB" id="674604at2759"/>
<evidence type="ECO:0000256" key="2">
    <source>
        <dbReference type="ARBA" id="ARBA00022723"/>
    </source>
</evidence>
<dbReference type="PANTHER" id="PTHR44489:SF11">
    <property type="entry name" value="WD REPEAT DOMAIN 86"/>
    <property type="match status" value="1"/>
</dbReference>
<organism evidence="10 11">
    <name type="scientific">Arabis nemorensis</name>
    <dbReference type="NCBI Taxonomy" id="586526"/>
    <lineage>
        <taxon>Eukaryota</taxon>
        <taxon>Viridiplantae</taxon>
        <taxon>Streptophyta</taxon>
        <taxon>Embryophyta</taxon>
        <taxon>Tracheophyta</taxon>
        <taxon>Spermatophyta</taxon>
        <taxon>Magnoliopsida</taxon>
        <taxon>eudicotyledons</taxon>
        <taxon>Gunneridae</taxon>
        <taxon>Pentapetalae</taxon>
        <taxon>rosids</taxon>
        <taxon>malvids</taxon>
        <taxon>Brassicales</taxon>
        <taxon>Brassicaceae</taxon>
        <taxon>Arabideae</taxon>
        <taxon>Arabis</taxon>
    </lineage>
</organism>
<dbReference type="GO" id="GO:0008270">
    <property type="term" value="F:zinc ion binding"/>
    <property type="evidence" value="ECO:0007669"/>
    <property type="project" value="UniProtKB-KW"/>
</dbReference>
<dbReference type="Gene3D" id="3.30.40.10">
    <property type="entry name" value="Zinc/RING finger domain, C3HC4 (zinc finger)"/>
    <property type="match status" value="1"/>
</dbReference>
<feature type="repeat" description="WD" evidence="7">
    <location>
        <begin position="521"/>
        <end position="560"/>
    </location>
</feature>
<feature type="domain" description="Protein kinase" evidence="8">
    <location>
        <begin position="115"/>
        <end position="445"/>
    </location>
</feature>
<dbReference type="PANTHER" id="PTHR44489">
    <property type="match status" value="1"/>
</dbReference>
<name>A0A565AVN1_9BRAS</name>
<dbReference type="Proteomes" id="UP000489600">
    <property type="component" value="Unassembled WGS sequence"/>
</dbReference>
<dbReference type="InterPro" id="IPR001841">
    <property type="entry name" value="Znf_RING"/>
</dbReference>
<dbReference type="GO" id="GO:0004672">
    <property type="term" value="F:protein kinase activity"/>
    <property type="evidence" value="ECO:0007669"/>
    <property type="project" value="InterPro"/>
</dbReference>
<dbReference type="InterPro" id="IPR000719">
    <property type="entry name" value="Prot_kinase_dom"/>
</dbReference>